<dbReference type="Gene3D" id="3.30.70.270">
    <property type="match status" value="1"/>
</dbReference>
<dbReference type="SUPFAM" id="SSF55781">
    <property type="entry name" value="GAF domain-like"/>
    <property type="match status" value="1"/>
</dbReference>
<dbReference type="InterPro" id="IPR029787">
    <property type="entry name" value="Nucleotide_cyclase"/>
</dbReference>
<reference evidence="2 3" key="1">
    <citation type="journal article" date="2023" name="Antonie Van Leeuwenhoek">
        <title>Mesoterricola silvestris gen. nov., sp. nov., Mesoterricola sediminis sp. nov., Geothrix oryzae sp. nov., Geothrix edaphica sp. nov., Geothrix rubra sp. nov., and Geothrix limicola sp. nov., six novel members of Acidobacteriota isolated from soils.</title>
        <authorList>
            <person name="Itoh H."/>
            <person name="Sugisawa Y."/>
            <person name="Mise K."/>
            <person name="Xu Z."/>
            <person name="Kuniyasu M."/>
            <person name="Ushijima N."/>
            <person name="Kawano K."/>
            <person name="Kobayashi E."/>
            <person name="Shiratori Y."/>
            <person name="Masuda Y."/>
            <person name="Senoo K."/>
        </authorList>
    </citation>
    <scope>NUCLEOTIDE SEQUENCE [LARGE SCALE GENOMIC DNA]</scope>
    <source>
        <strain evidence="2 3">Red804</strain>
    </source>
</reference>
<dbReference type="PANTHER" id="PTHR46663:SF2">
    <property type="entry name" value="GGDEF DOMAIN-CONTAINING PROTEIN"/>
    <property type="match status" value="1"/>
</dbReference>
<dbReference type="PANTHER" id="PTHR46663">
    <property type="entry name" value="DIGUANYLATE CYCLASE DGCT-RELATED"/>
    <property type="match status" value="1"/>
</dbReference>
<dbReference type="InterPro" id="IPR052163">
    <property type="entry name" value="DGC-Regulatory_Protein"/>
</dbReference>
<proteinExistence type="predicted"/>
<accession>A0ABQ5QBP9</accession>
<dbReference type="CDD" id="cd01949">
    <property type="entry name" value="GGDEF"/>
    <property type="match status" value="1"/>
</dbReference>
<dbReference type="RefSeq" id="WP_285569567.1">
    <property type="nucleotide sequence ID" value="NZ_BSDE01000001.1"/>
</dbReference>
<feature type="domain" description="GGDEF" evidence="1">
    <location>
        <begin position="226"/>
        <end position="358"/>
    </location>
</feature>
<keyword evidence="3" id="KW-1185">Reference proteome</keyword>
<gene>
    <name evidence="2" type="ORF">GETHLI_03820</name>
</gene>
<dbReference type="NCBIfam" id="TIGR00254">
    <property type="entry name" value="GGDEF"/>
    <property type="match status" value="1"/>
</dbReference>
<dbReference type="InterPro" id="IPR003018">
    <property type="entry name" value="GAF"/>
</dbReference>
<dbReference type="InterPro" id="IPR043128">
    <property type="entry name" value="Rev_trsase/Diguanyl_cyclase"/>
</dbReference>
<sequence length="363" mass="38953">MASCVPMDISSEGVAQRAVSALPSARLLGIIRFQAELAKVDLDPAEVIRRVAGLAQMLTGASGAVVEMAEGDDMVYRAASGTAENQLGLRLARIGSLSGLCVAQGSPLYCEDSETDPRVDRQACRAAGLRSMVAVPLRHGDQTAGVLKVLSPHEKAFSEADLLTLELISDVVASTLAHARSYIAQVETVRDLFRRATEDSLTGLGNHALFYDRLHQAMKLARRQGQVLGIALVDMDGLKHINDLHGHLAGNAALRTLAGRLRALVRESDTVARLGGDEFGVLLASLTDSAAVRGYARKLADQVRGTFSYDGRLLDLRVSVGAVVFPDDGLEIESLFQLADQAMYEMKRSHHAVHSHTKHSAQT</sequence>
<dbReference type="PROSITE" id="PS50887">
    <property type="entry name" value="GGDEF"/>
    <property type="match status" value="1"/>
</dbReference>
<dbReference type="Pfam" id="PF13185">
    <property type="entry name" value="GAF_2"/>
    <property type="match status" value="1"/>
</dbReference>
<dbReference type="InterPro" id="IPR000160">
    <property type="entry name" value="GGDEF_dom"/>
</dbReference>
<dbReference type="InterPro" id="IPR029016">
    <property type="entry name" value="GAF-like_dom_sf"/>
</dbReference>
<protein>
    <recommendedName>
        <fullName evidence="1">GGDEF domain-containing protein</fullName>
    </recommendedName>
</protein>
<evidence type="ECO:0000259" key="1">
    <source>
        <dbReference type="PROSITE" id="PS50887"/>
    </source>
</evidence>
<dbReference type="Gene3D" id="3.30.450.40">
    <property type="match status" value="1"/>
</dbReference>
<dbReference type="SMART" id="SM00267">
    <property type="entry name" value="GGDEF"/>
    <property type="match status" value="1"/>
</dbReference>
<organism evidence="2 3">
    <name type="scientific">Geothrix limicola</name>
    <dbReference type="NCBI Taxonomy" id="2927978"/>
    <lineage>
        <taxon>Bacteria</taxon>
        <taxon>Pseudomonadati</taxon>
        <taxon>Acidobacteriota</taxon>
        <taxon>Holophagae</taxon>
        <taxon>Holophagales</taxon>
        <taxon>Holophagaceae</taxon>
        <taxon>Geothrix</taxon>
    </lineage>
</organism>
<name>A0ABQ5QBP9_9BACT</name>
<dbReference type="Pfam" id="PF00990">
    <property type="entry name" value="GGDEF"/>
    <property type="match status" value="1"/>
</dbReference>
<dbReference type="Proteomes" id="UP001165069">
    <property type="component" value="Unassembled WGS sequence"/>
</dbReference>
<evidence type="ECO:0000313" key="3">
    <source>
        <dbReference type="Proteomes" id="UP001165069"/>
    </source>
</evidence>
<dbReference type="SMART" id="SM00065">
    <property type="entry name" value="GAF"/>
    <property type="match status" value="1"/>
</dbReference>
<dbReference type="SUPFAM" id="SSF55073">
    <property type="entry name" value="Nucleotide cyclase"/>
    <property type="match status" value="1"/>
</dbReference>
<comment type="caution">
    <text evidence="2">The sequence shown here is derived from an EMBL/GenBank/DDBJ whole genome shotgun (WGS) entry which is preliminary data.</text>
</comment>
<dbReference type="EMBL" id="BSDE01000001">
    <property type="protein sequence ID" value="GLH71880.1"/>
    <property type="molecule type" value="Genomic_DNA"/>
</dbReference>
<evidence type="ECO:0000313" key="2">
    <source>
        <dbReference type="EMBL" id="GLH71880.1"/>
    </source>
</evidence>